<dbReference type="PANTHER" id="PTHR43649">
    <property type="entry name" value="ARABINOSE-BINDING PROTEIN-RELATED"/>
    <property type="match status" value="1"/>
</dbReference>
<evidence type="ECO:0000256" key="6">
    <source>
        <dbReference type="SAM" id="MobiDB-lite"/>
    </source>
</evidence>
<accession>A0A6C0NZ23</accession>
<evidence type="ECO:0000313" key="9">
    <source>
        <dbReference type="Proteomes" id="UP000479114"/>
    </source>
</evidence>
<keyword evidence="4" id="KW-0564">Palmitate</keyword>
<dbReference type="InterPro" id="IPR050490">
    <property type="entry name" value="Bact_solute-bd_prot1"/>
</dbReference>
<name>A0A6C0NZ23_9BACL</name>
<evidence type="ECO:0000313" key="8">
    <source>
        <dbReference type="EMBL" id="QHW30943.1"/>
    </source>
</evidence>
<dbReference type="KEGG" id="prz:GZH47_08815"/>
<reference evidence="8 9" key="1">
    <citation type="submission" date="2020-02" db="EMBL/GenBank/DDBJ databases">
        <title>Paenibacillus sp. nov., isolated from rhizosphere soil of tomato.</title>
        <authorList>
            <person name="Weon H.-Y."/>
            <person name="Lee S.A."/>
        </authorList>
    </citation>
    <scope>NUCLEOTIDE SEQUENCE [LARGE SCALE GENOMIC DNA]</scope>
    <source>
        <strain evidence="8 9">14171R-81</strain>
    </source>
</reference>
<dbReference type="Gene3D" id="3.40.190.10">
    <property type="entry name" value="Periplasmic binding protein-like II"/>
    <property type="match status" value="3"/>
</dbReference>
<protein>
    <submittedName>
        <fullName evidence="8">Extracellular solute-binding protein</fullName>
    </submittedName>
</protein>
<dbReference type="PROSITE" id="PS51257">
    <property type="entry name" value="PROKAR_LIPOPROTEIN"/>
    <property type="match status" value="1"/>
</dbReference>
<gene>
    <name evidence="8" type="ORF">GZH47_08815</name>
</gene>
<keyword evidence="5" id="KW-0449">Lipoprotein</keyword>
<evidence type="ECO:0000256" key="7">
    <source>
        <dbReference type="SAM" id="SignalP"/>
    </source>
</evidence>
<dbReference type="Proteomes" id="UP000479114">
    <property type="component" value="Chromosome"/>
</dbReference>
<dbReference type="InterPro" id="IPR006059">
    <property type="entry name" value="SBP"/>
</dbReference>
<evidence type="ECO:0000256" key="1">
    <source>
        <dbReference type="ARBA" id="ARBA00022475"/>
    </source>
</evidence>
<organism evidence="8 9">
    <name type="scientific">Paenibacillus rhizovicinus</name>
    <dbReference type="NCBI Taxonomy" id="2704463"/>
    <lineage>
        <taxon>Bacteria</taxon>
        <taxon>Bacillati</taxon>
        <taxon>Bacillota</taxon>
        <taxon>Bacilli</taxon>
        <taxon>Bacillales</taxon>
        <taxon>Paenibacillaceae</taxon>
        <taxon>Paenibacillus</taxon>
    </lineage>
</organism>
<evidence type="ECO:0000256" key="2">
    <source>
        <dbReference type="ARBA" id="ARBA00022729"/>
    </source>
</evidence>
<evidence type="ECO:0000256" key="3">
    <source>
        <dbReference type="ARBA" id="ARBA00023136"/>
    </source>
</evidence>
<keyword evidence="3" id="KW-0472">Membrane</keyword>
<proteinExistence type="predicted"/>
<feature type="compositionally biased region" description="Low complexity" evidence="6">
    <location>
        <begin position="36"/>
        <end position="62"/>
    </location>
</feature>
<evidence type="ECO:0000256" key="5">
    <source>
        <dbReference type="ARBA" id="ARBA00023288"/>
    </source>
</evidence>
<dbReference type="AlphaFoldDB" id="A0A6C0NZ23"/>
<dbReference type="EMBL" id="CP048286">
    <property type="protein sequence ID" value="QHW30943.1"/>
    <property type="molecule type" value="Genomic_DNA"/>
</dbReference>
<dbReference type="Pfam" id="PF01547">
    <property type="entry name" value="SBP_bac_1"/>
    <property type="match status" value="1"/>
</dbReference>
<evidence type="ECO:0000256" key="4">
    <source>
        <dbReference type="ARBA" id="ARBA00023139"/>
    </source>
</evidence>
<dbReference type="SUPFAM" id="SSF53850">
    <property type="entry name" value="Periplasmic binding protein-like II"/>
    <property type="match status" value="1"/>
</dbReference>
<feature type="chain" id="PRO_5038687826" evidence="7">
    <location>
        <begin position="22"/>
        <end position="585"/>
    </location>
</feature>
<dbReference type="PANTHER" id="PTHR43649:SF33">
    <property type="entry name" value="POLYGALACTURONAN_RHAMNOGALACTURONAN-BINDING PROTEIN YTCQ"/>
    <property type="match status" value="1"/>
</dbReference>
<dbReference type="CDD" id="cd13580">
    <property type="entry name" value="PBP2_AlgQ_like_1"/>
    <property type="match status" value="1"/>
</dbReference>
<sequence>MKHTKKLMMLTLILVLALVSACSKSDDNGNGGSAGNNGKAGSDAAADNNGKAAANADKAGNAGNAAPADINAKYDPPITVTAVRDQDASIAFKEGEDFDNNNWTKAYQDELGITIKHNWIVPSDQYDAKLNIAIASGDLPDIFKVNGSQLKQLVDAGMLADLTDVYQNYASELTKNAIESGPLAKAAATFDGKLMAIPPDESGYEGGLNLLFLRSDWMEKLNLAKPTTWAELETVMDAFVNQDPDGDGKKDTFGLALTKDLYKNGVAESTGVFNAFGSHPNIWIEGADGTIVYGGIQPETKTALAKLQEMYKKGWIDPEFGVKDSGKVGEDFANNKVGVDFGALWNPLWPLQDSVTKNPTANWSVSPAVSATGAPVQYSADLSFNEFMVVNKKMKNPEAFIKLMNFGNDKLYGGTADPNVFHSEKVGDKQYDHFKMNVVIVGGSNPIGGNFGHYKKVTAALAANDPAGLNPEQKDYYDKIVSFNGGDRTNWGTMRVFGPDSAYSTIEGVYQNKEQNLKFTKFYGAPTKTMAAKKSTLDKMQLETFTKIILGGPIDEFDKFVADWKKLGGDQITQEVNDWSAQQSK</sequence>
<feature type="signal peptide" evidence="7">
    <location>
        <begin position="1"/>
        <end position="21"/>
    </location>
</feature>
<keyword evidence="9" id="KW-1185">Reference proteome</keyword>
<feature type="region of interest" description="Disordered" evidence="6">
    <location>
        <begin position="26"/>
        <end position="62"/>
    </location>
</feature>
<dbReference type="RefSeq" id="WP_162639752.1">
    <property type="nucleotide sequence ID" value="NZ_CP048286.1"/>
</dbReference>
<keyword evidence="1" id="KW-1003">Cell membrane</keyword>
<keyword evidence="2 7" id="KW-0732">Signal</keyword>